<dbReference type="SUPFAM" id="SSF52200">
    <property type="entry name" value="Toll/Interleukin receptor TIR domain"/>
    <property type="match status" value="1"/>
</dbReference>
<dbReference type="Proteomes" id="UP000264820">
    <property type="component" value="Unplaced"/>
</dbReference>
<dbReference type="InterPro" id="IPR000157">
    <property type="entry name" value="TIR_dom"/>
</dbReference>
<dbReference type="InterPro" id="IPR040886">
    <property type="entry name" value="TRIF_N"/>
</dbReference>
<evidence type="ECO:0000256" key="4">
    <source>
        <dbReference type="ARBA" id="ARBA00022588"/>
    </source>
</evidence>
<keyword evidence="5" id="KW-0391">Immunity</keyword>
<dbReference type="Pfam" id="PF13676">
    <property type="entry name" value="TIR_2"/>
    <property type="match status" value="1"/>
</dbReference>
<dbReference type="Pfam" id="PF17798">
    <property type="entry name" value="TRIF-NTD"/>
    <property type="match status" value="1"/>
</dbReference>
<dbReference type="OrthoDB" id="62956at2759"/>
<dbReference type="GO" id="GO:0005768">
    <property type="term" value="C:endosome"/>
    <property type="evidence" value="ECO:0007669"/>
    <property type="project" value="TreeGrafter"/>
</dbReference>
<keyword evidence="10" id="KW-1185">Reference proteome</keyword>
<dbReference type="GO" id="GO:0045087">
    <property type="term" value="P:innate immune response"/>
    <property type="evidence" value="ECO:0007669"/>
    <property type="project" value="UniProtKB-KW"/>
</dbReference>
<comment type="subcellular location">
    <subcellularLocation>
        <location evidence="1">Cytoplasm</location>
    </subcellularLocation>
</comment>
<dbReference type="InterPro" id="IPR035897">
    <property type="entry name" value="Toll_tir_struct_dom_sf"/>
</dbReference>
<feature type="compositionally biased region" description="Polar residues" evidence="7">
    <location>
        <begin position="227"/>
        <end position="239"/>
    </location>
</feature>
<evidence type="ECO:0000256" key="2">
    <source>
        <dbReference type="ARBA" id="ARBA00022490"/>
    </source>
</evidence>
<dbReference type="RefSeq" id="XP_019712451.1">
    <property type="nucleotide sequence ID" value="XM_019856892.1"/>
</dbReference>
<keyword evidence="2" id="KW-0963">Cytoplasm</keyword>
<dbReference type="AlphaFoldDB" id="A0A3Q2X7V5"/>
<evidence type="ECO:0000259" key="8">
    <source>
        <dbReference type="PROSITE" id="PS50104"/>
    </source>
</evidence>
<protein>
    <submittedName>
        <fullName evidence="9">TIR domain-containing adapter molecule 1-like</fullName>
    </submittedName>
</protein>
<reference evidence="9" key="1">
    <citation type="submission" date="2025-08" db="UniProtKB">
        <authorList>
            <consortium name="Ensembl"/>
        </authorList>
    </citation>
    <scope>IDENTIFICATION</scope>
</reference>
<dbReference type="InterPro" id="IPR046946">
    <property type="entry name" value="TCAM1/2"/>
</dbReference>
<dbReference type="OMA" id="TRHGWQD"/>
<evidence type="ECO:0000256" key="3">
    <source>
        <dbReference type="ARBA" id="ARBA00022553"/>
    </source>
</evidence>
<reference evidence="9" key="2">
    <citation type="submission" date="2025-09" db="UniProtKB">
        <authorList>
            <consortium name="Ensembl"/>
        </authorList>
    </citation>
    <scope>IDENTIFICATION</scope>
</reference>
<dbReference type="Gene3D" id="1.25.40.780">
    <property type="match status" value="1"/>
</dbReference>
<evidence type="ECO:0000256" key="5">
    <source>
        <dbReference type="ARBA" id="ARBA00022859"/>
    </source>
</evidence>
<dbReference type="GO" id="GO:0035666">
    <property type="term" value="P:TRIF-dependent toll-like receptor signaling pathway"/>
    <property type="evidence" value="ECO:0007669"/>
    <property type="project" value="InterPro"/>
</dbReference>
<dbReference type="GO" id="GO:0035591">
    <property type="term" value="F:signaling adaptor activity"/>
    <property type="evidence" value="ECO:0007669"/>
    <property type="project" value="TreeGrafter"/>
</dbReference>
<keyword evidence="4" id="KW-0399">Innate immunity</keyword>
<name>A0A3Q2X7V5_HIPCM</name>
<feature type="domain" description="TIR" evidence="8">
    <location>
        <begin position="338"/>
        <end position="474"/>
    </location>
</feature>
<proteinExistence type="predicted"/>
<evidence type="ECO:0000313" key="10">
    <source>
        <dbReference type="Proteomes" id="UP000264820"/>
    </source>
</evidence>
<evidence type="ECO:0000256" key="7">
    <source>
        <dbReference type="SAM" id="MobiDB-lite"/>
    </source>
</evidence>
<dbReference type="GO" id="GO:0006954">
    <property type="term" value="P:inflammatory response"/>
    <property type="evidence" value="ECO:0007669"/>
    <property type="project" value="UniProtKB-KW"/>
</dbReference>
<organism evidence="9 10">
    <name type="scientific">Hippocampus comes</name>
    <name type="common">Tiger tail seahorse</name>
    <dbReference type="NCBI Taxonomy" id="109280"/>
    <lineage>
        <taxon>Eukaryota</taxon>
        <taxon>Metazoa</taxon>
        <taxon>Chordata</taxon>
        <taxon>Craniata</taxon>
        <taxon>Vertebrata</taxon>
        <taxon>Euteleostomi</taxon>
        <taxon>Actinopterygii</taxon>
        <taxon>Neopterygii</taxon>
        <taxon>Teleostei</taxon>
        <taxon>Neoteleostei</taxon>
        <taxon>Acanthomorphata</taxon>
        <taxon>Syngnathiaria</taxon>
        <taxon>Syngnathiformes</taxon>
        <taxon>Syngnathoidei</taxon>
        <taxon>Syngnathidae</taxon>
        <taxon>Hippocampus</taxon>
    </lineage>
</organism>
<dbReference type="STRING" id="109280.ENSHCOP00000000220"/>
<dbReference type="GO" id="GO:0032481">
    <property type="term" value="P:positive regulation of type I interferon production"/>
    <property type="evidence" value="ECO:0007669"/>
    <property type="project" value="TreeGrafter"/>
</dbReference>
<feature type="compositionally biased region" description="Basic and acidic residues" evidence="7">
    <location>
        <begin position="240"/>
        <end position="251"/>
    </location>
</feature>
<dbReference type="CTD" id="148022"/>
<evidence type="ECO:0000313" key="9">
    <source>
        <dbReference type="Ensembl" id="ENSHCOP00000000220.1"/>
    </source>
</evidence>
<keyword evidence="6" id="KW-0395">Inflammatory response</keyword>
<dbReference type="Ensembl" id="ENSHCOT00000014139.1">
    <property type="protein sequence ID" value="ENSHCOP00000000220.1"/>
    <property type="gene ID" value="ENSHCOG00000000987.1"/>
</dbReference>
<accession>A0A3Q2X7V5</accession>
<dbReference type="GeneID" id="109507455"/>
<feature type="region of interest" description="Disordered" evidence="7">
    <location>
        <begin position="215"/>
        <end position="287"/>
    </location>
</feature>
<keyword evidence="3" id="KW-0597">Phosphoprotein</keyword>
<dbReference type="Gene3D" id="3.40.50.10140">
    <property type="entry name" value="Toll/interleukin-1 receptor homology (TIR) domain"/>
    <property type="match status" value="1"/>
</dbReference>
<dbReference type="GO" id="GO:0043123">
    <property type="term" value="P:positive regulation of canonical NF-kappaB signal transduction"/>
    <property type="evidence" value="ECO:0007669"/>
    <property type="project" value="TreeGrafter"/>
</dbReference>
<evidence type="ECO:0000256" key="1">
    <source>
        <dbReference type="ARBA" id="ARBA00004496"/>
    </source>
</evidence>
<dbReference type="PANTHER" id="PTHR47230">
    <property type="entry name" value="TIR DOMAIN-CONTAINING ADAPTER MOLECULE 1"/>
    <property type="match status" value="1"/>
</dbReference>
<sequence>MSQEEQCEGTGLKDVFDILAGVPPEQVLSLTFQLGESPEDHIIHALCLIILRKEEKALDKLHMLVDNEFAKLLAELWTKSGCKLEGFAEHCGKSLDLTGESLAALARVFKILSEHGMCDQLLRNLAYKRALSSSSQKTENHEELLYDQLKEEAKDVCGPQLAVWMCSSGNLKSGSYDTPNSQVEGITTLVRSLPTTLQSSCSELSYPTHLEISLPPTIPYEGDTVTPEASGSHEQSPIDSRNDSNSPERSHLSSVESQPTSSEAPGLEQSKTDAASGTERGKHQDRRFNMKQSCHQSITPTTGSKPSLPFSTNQVLPRRTVSVGAHLSQFGEEEDEVTFYSFVILHAPEDSEVAESMKEKLETIIGSKGAIFSDDFAVPGKSTLRCIEDAINNSAFTILLLTQNFNTRMLEVKTNSALINSINKQHKYNTVIPLLPKENRMPRHRMPIVLQTIVSLEENKSFETKIKKALSPAKINRQRSIWLEEQRTHQRRLPQGCEAAHMLENLNFLGSVDFSSAPSVLQQHPNIHIENASYVMIGNDSQMTVDYCGVKERDPIVREDRK</sequence>
<feature type="compositionally biased region" description="Polar residues" evidence="7">
    <location>
        <begin position="252"/>
        <end position="263"/>
    </location>
</feature>
<dbReference type="GeneTree" id="ENSGT00940000163706"/>
<evidence type="ECO:0000256" key="6">
    <source>
        <dbReference type="ARBA" id="ARBA00023198"/>
    </source>
</evidence>
<dbReference type="PROSITE" id="PS50104">
    <property type="entry name" value="TIR"/>
    <property type="match status" value="1"/>
</dbReference>
<dbReference type="PANTHER" id="PTHR47230:SF1">
    <property type="entry name" value="TIR DOMAIN-CONTAINING ADAPTER MOLECULE 1"/>
    <property type="match status" value="1"/>
</dbReference>